<sequence>MTMTATERITVYVQARRALGTTATLQDPHLTPEGLRARQRADVDSIRATVRAAMPAEPTAPDRAPVLDILRPQTADDHATLTREREKVRALVYAGQDPSQGFEREPGMRLQDVIANADRTRLAAILDDLEVMPHLLVHDDRDRLLAAYEGLIWDRLTQVDPAALTVAEEEREAAEPAAWRAVLRDLADHGEATQESLSLLHRADPDAYRLLIDGDRVHIDVPGSQGGIPLLLADLTPSGA</sequence>
<name>A0ABV3LFJ3_9MICO</name>
<reference evidence="1 2" key="1">
    <citation type="submission" date="2024-06" db="EMBL/GenBank/DDBJ databases">
        <title>The Natural Products Discovery Center: Release of the First 8490 Sequenced Strains for Exploring Actinobacteria Biosynthetic Diversity.</title>
        <authorList>
            <person name="Kalkreuter E."/>
            <person name="Kautsar S.A."/>
            <person name="Yang D."/>
            <person name="Bader C.D."/>
            <person name="Teijaro C.N."/>
            <person name="Fluegel L."/>
            <person name="Davis C.M."/>
            <person name="Simpson J.R."/>
            <person name="Lauterbach L."/>
            <person name="Steele A.D."/>
            <person name="Gui C."/>
            <person name="Meng S."/>
            <person name="Li G."/>
            <person name="Viehrig K."/>
            <person name="Ye F."/>
            <person name="Su P."/>
            <person name="Kiefer A.F."/>
            <person name="Nichols A."/>
            <person name="Cepeda A.J."/>
            <person name="Yan W."/>
            <person name="Fan B."/>
            <person name="Jiang Y."/>
            <person name="Adhikari A."/>
            <person name="Zheng C.-J."/>
            <person name="Schuster L."/>
            <person name="Cowan T.M."/>
            <person name="Smanski M.J."/>
            <person name="Chevrette M.G."/>
            <person name="De Carvalho L.P.S."/>
            <person name="Shen B."/>
        </authorList>
    </citation>
    <scope>NUCLEOTIDE SEQUENCE [LARGE SCALE GENOMIC DNA]</scope>
    <source>
        <strain evidence="1 2">NPDC077434</strain>
    </source>
</reference>
<evidence type="ECO:0008006" key="3">
    <source>
        <dbReference type="Google" id="ProtNLM"/>
    </source>
</evidence>
<gene>
    <name evidence="1" type="ORF">AB0301_03565</name>
</gene>
<keyword evidence="2" id="KW-1185">Reference proteome</keyword>
<comment type="caution">
    <text evidence="1">The sequence shown here is derived from an EMBL/GenBank/DDBJ whole genome shotgun (WGS) entry which is preliminary data.</text>
</comment>
<dbReference type="EMBL" id="JBFBMH010000003">
    <property type="protein sequence ID" value="MEW1974152.1"/>
    <property type="molecule type" value="Genomic_DNA"/>
</dbReference>
<organism evidence="1 2">
    <name type="scientific">Microbacterium profundi</name>
    <dbReference type="NCBI Taxonomy" id="450380"/>
    <lineage>
        <taxon>Bacteria</taxon>
        <taxon>Bacillati</taxon>
        <taxon>Actinomycetota</taxon>
        <taxon>Actinomycetes</taxon>
        <taxon>Micrococcales</taxon>
        <taxon>Microbacteriaceae</taxon>
        <taxon>Microbacterium</taxon>
    </lineage>
</organism>
<dbReference type="Proteomes" id="UP001553715">
    <property type="component" value="Unassembled WGS sequence"/>
</dbReference>
<proteinExistence type="predicted"/>
<dbReference type="RefSeq" id="WP_366232405.1">
    <property type="nucleotide sequence ID" value="NZ_JBFBMH010000003.1"/>
</dbReference>
<protein>
    <recommendedName>
        <fullName evidence="3">DUF222 domain-containing protein</fullName>
    </recommendedName>
</protein>
<accession>A0ABV3LFJ3</accession>
<evidence type="ECO:0000313" key="1">
    <source>
        <dbReference type="EMBL" id="MEW1974152.1"/>
    </source>
</evidence>
<evidence type="ECO:0000313" key="2">
    <source>
        <dbReference type="Proteomes" id="UP001553715"/>
    </source>
</evidence>